<dbReference type="InterPro" id="IPR007863">
    <property type="entry name" value="Peptidase_M16_C"/>
</dbReference>
<protein>
    <recommendedName>
        <fullName evidence="2">Peptidase M16 C-terminal domain-containing protein</fullName>
    </recommendedName>
</protein>
<reference evidence="4" key="1">
    <citation type="journal article" date="2011" name="Genome Res.">
        <title>Phylogeny-wide analysis of social amoeba genomes highlights ancient origins for complex intercellular communication.</title>
        <authorList>
            <person name="Heidel A.J."/>
            <person name="Lawal H.M."/>
            <person name="Felder M."/>
            <person name="Schilde C."/>
            <person name="Helps N.R."/>
            <person name="Tunggal B."/>
            <person name="Rivero F."/>
            <person name="John U."/>
            <person name="Schleicher M."/>
            <person name="Eichinger L."/>
            <person name="Platzer M."/>
            <person name="Noegel A.A."/>
            <person name="Schaap P."/>
            <person name="Gloeckner G."/>
        </authorList>
    </citation>
    <scope>NUCLEOTIDE SEQUENCE [LARGE SCALE GENOMIC DNA]</scope>
    <source>
        <strain evidence="4">SH3</strain>
    </source>
</reference>
<dbReference type="PANTHER" id="PTHR43016:SF6">
    <property type="entry name" value="PEPTIDASE M16 N-TERMINAL DOMAIN-CONTAINING PROTEIN"/>
    <property type="match status" value="1"/>
</dbReference>
<feature type="domain" description="Peptidase M16 C-terminal" evidence="2">
    <location>
        <begin position="22"/>
        <end position="168"/>
    </location>
</feature>
<name>F4QCX0_CACFS</name>
<gene>
    <name evidence="3" type="ORF">DFA_12269</name>
</gene>
<dbReference type="GO" id="GO:0046872">
    <property type="term" value="F:metal ion binding"/>
    <property type="evidence" value="ECO:0007669"/>
    <property type="project" value="InterPro"/>
</dbReference>
<dbReference type="OMA" id="EDHTCYS"/>
<evidence type="ECO:0000259" key="2">
    <source>
        <dbReference type="Pfam" id="PF05193"/>
    </source>
</evidence>
<dbReference type="AlphaFoldDB" id="F4QCX0"/>
<dbReference type="GeneID" id="14865541"/>
<organism evidence="3 4">
    <name type="scientific">Cavenderia fasciculata</name>
    <name type="common">Slime mold</name>
    <name type="synonym">Dictyostelium fasciculatum</name>
    <dbReference type="NCBI Taxonomy" id="261658"/>
    <lineage>
        <taxon>Eukaryota</taxon>
        <taxon>Amoebozoa</taxon>
        <taxon>Evosea</taxon>
        <taxon>Eumycetozoa</taxon>
        <taxon>Dictyostelia</taxon>
        <taxon>Acytosteliales</taxon>
        <taxon>Cavenderiaceae</taxon>
        <taxon>Cavenderia</taxon>
    </lineage>
</organism>
<evidence type="ECO:0000256" key="1">
    <source>
        <dbReference type="SAM" id="MobiDB-lite"/>
    </source>
</evidence>
<dbReference type="Pfam" id="PF05193">
    <property type="entry name" value="Peptidase_M16_C"/>
    <property type="match status" value="1"/>
</dbReference>
<accession>F4QCX0</accession>
<feature type="compositionally biased region" description="Acidic residues" evidence="1">
    <location>
        <begin position="189"/>
        <end position="222"/>
    </location>
</feature>
<evidence type="ECO:0000313" key="4">
    <source>
        <dbReference type="Proteomes" id="UP000007797"/>
    </source>
</evidence>
<dbReference type="Gene3D" id="3.30.830.10">
    <property type="entry name" value="Metalloenzyme, LuxS/M16 peptidase-like"/>
    <property type="match status" value="4"/>
</dbReference>
<dbReference type="KEGG" id="dfa:DFA_12269"/>
<dbReference type="Proteomes" id="UP000007797">
    <property type="component" value="Unassembled WGS sequence"/>
</dbReference>
<sequence>MLYEGSHYSRSYGGLTPEIAQLTNDEIREYHGRYYHPENISIVVQGCVDTERLLDALANVDMGDGIVGVVGSPFHDAKSPVYLPWMEEIPPLVDSKVQTIRFPSDDESVGSITMGWRGPHIQDTHTLTALSVLTRYLNGNTSSPLPQEFVHISSPLANNISFFVQEVKSTKLVIEFSGVPFKKEKESESETESEDDEDGEGEEEEEEGDEEEGDEEEGDEEEEKKKKKKKIIEPNIIYNRLIKLLNELKENGLGKELMNQAIDREKVKIYEGYEEDPMGMVFGTLLSDICFPPHNAKTVEEARATKKDISTRFDMLESLDKLVDVDRSFWVDLLDRYILNAHHVEAIMVPDRQLAVEMGESTKNRLAERCLQLKEEGLKQKDEYLKACIESNKSFPESFRSKLPATIPPIKNIPMIPLTVGYEYSEDWTIQKVGINTRFPQIYTYFYLQELPGHLRPYLTIFNSLLFETDIVTKDGTRIDYKEVCELISRETVSLEGGCGFSSGVFSCWTAELFRVVGTCEPTEQGVQKLVHWMTNCLFNMDITKKRLVSVVNNLLTSLNETSRDSSSVCTSYSAYQLIGDTKNSNEGQISIYEQKHFLTHLKAQLKQDKEEPLAQIVANILGIQQHMLSNPYKMFVQIAYTPSMPFETINTIFTKVWKEQVAQHAVIGSLSDVRRYYEHTGDNRLPGQIEFFSPLARHPVRIPATTVAHQVEIKSSETNNMTQMVDFPIKLVHADYAPSALLCDLFHSKEGEIRSKGYAYGNSLTIDTTKSIISFSITDATNPVKALECFHKFLIELPAKINELAAPYELETTVSTEVYDFYSTKTTPSEVIYEAHMSLFKGLPSLDSDINLLARFQKVTAADILTVYHKYFKYFIPPCKRTEATVGAYPYLNDHAFYIAATNPSSSATFTTQFKSEFDVQFKQTPIPTLFKTFKPPKLVGLPKERNMTRPKPKPQIGDEYIVEEDSQSKSTRKKVKKQ</sequence>
<evidence type="ECO:0000313" key="3">
    <source>
        <dbReference type="EMBL" id="EGG14494.1"/>
    </source>
</evidence>
<dbReference type="EMBL" id="GL883029">
    <property type="protein sequence ID" value="EGG14494.1"/>
    <property type="molecule type" value="Genomic_DNA"/>
</dbReference>
<feature type="region of interest" description="Disordered" evidence="1">
    <location>
        <begin position="182"/>
        <end position="228"/>
    </location>
</feature>
<dbReference type="RefSeq" id="XP_004353903.1">
    <property type="nucleotide sequence ID" value="XM_004353851.1"/>
</dbReference>
<dbReference type="SUPFAM" id="SSF63411">
    <property type="entry name" value="LuxS/MPP-like metallohydrolase"/>
    <property type="match status" value="4"/>
</dbReference>
<dbReference type="STRING" id="1054147.F4QCX0"/>
<proteinExistence type="predicted"/>
<dbReference type="InterPro" id="IPR011249">
    <property type="entry name" value="Metalloenz_LuxS/M16"/>
</dbReference>
<feature type="region of interest" description="Disordered" evidence="1">
    <location>
        <begin position="942"/>
        <end position="980"/>
    </location>
</feature>
<keyword evidence="4" id="KW-1185">Reference proteome</keyword>
<dbReference type="OrthoDB" id="4953at2759"/>
<dbReference type="PANTHER" id="PTHR43016">
    <property type="entry name" value="PRESEQUENCE PROTEASE"/>
    <property type="match status" value="1"/>
</dbReference>